<dbReference type="Proteomes" id="UP000054144">
    <property type="component" value="Unassembled WGS sequence"/>
</dbReference>
<dbReference type="AlphaFoldDB" id="A0A0D7A2J8"/>
<organism evidence="1 2">
    <name type="scientific">Fistulina hepatica ATCC 64428</name>
    <dbReference type="NCBI Taxonomy" id="1128425"/>
    <lineage>
        <taxon>Eukaryota</taxon>
        <taxon>Fungi</taxon>
        <taxon>Dikarya</taxon>
        <taxon>Basidiomycota</taxon>
        <taxon>Agaricomycotina</taxon>
        <taxon>Agaricomycetes</taxon>
        <taxon>Agaricomycetidae</taxon>
        <taxon>Agaricales</taxon>
        <taxon>Fistulinaceae</taxon>
        <taxon>Fistulina</taxon>
    </lineage>
</organism>
<dbReference type="OrthoDB" id="3244737at2759"/>
<accession>A0A0D7A2J8</accession>
<dbReference type="EMBL" id="KN882063">
    <property type="protein sequence ID" value="KIY45028.1"/>
    <property type="molecule type" value="Genomic_DNA"/>
</dbReference>
<sequence>SHDDLEKALVRAVESLPSILSAQQRAQCELVAATIESSLIKLSLLRAQAQAAAFGVGSSGMGKSRVHDSGDKQSTDNLLEKVCDKMQAESRNLDAELQDVDALLRQYDAAAGLAGASGFAQVVEDYARVAQETEECRRDLRRLGWTGE</sequence>
<gene>
    <name evidence="1" type="ORF">FISHEDRAFT_50194</name>
</gene>
<keyword evidence="2" id="KW-1185">Reference proteome</keyword>
<proteinExistence type="predicted"/>
<protein>
    <submittedName>
        <fullName evidence="1">Uncharacterized protein</fullName>
    </submittedName>
</protein>
<evidence type="ECO:0000313" key="2">
    <source>
        <dbReference type="Proteomes" id="UP000054144"/>
    </source>
</evidence>
<feature type="non-terminal residue" evidence="1">
    <location>
        <position position="1"/>
    </location>
</feature>
<evidence type="ECO:0000313" key="1">
    <source>
        <dbReference type="EMBL" id="KIY45028.1"/>
    </source>
</evidence>
<reference evidence="1 2" key="1">
    <citation type="journal article" date="2015" name="Fungal Genet. Biol.">
        <title>Evolution of novel wood decay mechanisms in Agaricales revealed by the genome sequences of Fistulina hepatica and Cylindrobasidium torrendii.</title>
        <authorList>
            <person name="Floudas D."/>
            <person name="Held B.W."/>
            <person name="Riley R."/>
            <person name="Nagy L.G."/>
            <person name="Koehler G."/>
            <person name="Ransdell A.S."/>
            <person name="Younus H."/>
            <person name="Chow J."/>
            <person name="Chiniquy J."/>
            <person name="Lipzen A."/>
            <person name="Tritt A."/>
            <person name="Sun H."/>
            <person name="Haridas S."/>
            <person name="LaButti K."/>
            <person name="Ohm R.A."/>
            <person name="Kues U."/>
            <person name="Blanchette R.A."/>
            <person name="Grigoriev I.V."/>
            <person name="Minto R.E."/>
            <person name="Hibbett D.S."/>
        </authorList>
    </citation>
    <scope>NUCLEOTIDE SEQUENCE [LARGE SCALE GENOMIC DNA]</scope>
    <source>
        <strain evidence="1 2">ATCC 64428</strain>
    </source>
</reference>
<name>A0A0D7A2J8_9AGAR</name>